<dbReference type="PANTHER" id="PTHR31871">
    <property type="entry name" value="OS02G0137100 PROTEIN"/>
    <property type="match status" value="1"/>
</dbReference>
<dbReference type="EMBL" id="CM035411">
    <property type="protein sequence ID" value="KAH7434807.1"/>
    <property type="molecule type" value="Genomic_DNA"/>
</dbReference>
<name>A0A8T2UFG8_CERRI</name>
<dbReference type="NCBIfam" id="TIGR01589">
    <property type="entry name" value="A_thal_3526"/>
    <property type="match status" value="1"/>
</dbReference>
<dbReference type="Pfam" id="PF09713">
    <property type="entry name" value="A_thal_3526"/>
    <property type="match status" value="1"/>
</dbReference>
<protein>
    <submittedName>
        <fullName evidence="1">Uncharacterized protein</fullName>
    </submittedName>
</protein>
<reference evidence="1" key="1">
    <citation type="submission" date="2021-08" db="EMBL/GenBank/DDBJ databases">
        <title>WGS assembly of Ceratopteris richardii.</title>
        <authorList>
            <person name="Marchant D.B."/>
            <person name="Chen G."/>
            <person name="Jenkins J."/>
            <person name="Shu S."/>
            <person name="Leebens-Mack J."/>
            <person name="Grimwood J."/>
            <person name="Schmutz J."/>
            <person name="Soltis P."/>
            <person name="Soltis D."/>
            <person name="Chen Z.-H."/>
        </authorList>
    </citation>
    <scope>NUCLEOTIDE SEQUENCE</scope>
    <source>
        <strain evidence="1">Whitten #5841</strain>
        <tissue evidence="1">Leaf</tissue>
    </source>
</reference>
<sequence>MSSSAPISRSDIELVHHLIERCLVMKMTRDECMEALAEHAHIDPIFTTTVWNELEKANKEFFYAYNFSQKVNTT</sequence>
<dbReference type="OMA" id="MDQTECV"/>
<dbReference type="Proteomes" id="UP000825935">
    <property type="component" value="Chromosome 6"/>
</dbReference>
<dbReference type="AlphaFoldDB" id="A0A8T2UFG8"/>
<evidence type="ECO:0000313" key="1">
    <source>
        <dbReference type="EMBL" id="KAH7434807.1"/>
    </source>
</evidence>
<evidence type="ECO:0000313" key="2">
    <source>
        <dbReference type="Proteomes" id="UP000825935"/>
    </source>
</evidence>
<proteinExistence type="predicted"/>
<dbReference type="OrthoDB" id="509052at2759"/>
<dbReference type="InterPro" id="IPR006476">
    <property type="entry name" value="CHP01589_pln"/>
</dbReference>
<comment type="caution">
    <text evidence="1">The sequence shown here is derived from an EMBL/GenBank/DDBJ whole genome shotgun (WGS) entry which is preliminary data.</text>
</comment>
<dbReference type="PANTHER" id="PTHR31871:SF61">
    <property type="entry name" value="OS06G0705300 PROTEIN"/>
    <property type="match status" value="1"/>
</dbReference>
<organism evidence="1 2">
    <name type="scientific">Ceratopteris richardii</name>
    <name type="common">Triangle waterfern</name>
    <dbReference type="NCBI Taxonomy" id="49495"/>
    <lineage>
        <taxon>Eukaryota</taxon>
        <taxon>Viridiplantae</taxon>
        <taxon>Streptophyta</taxon>
        <taxon>Embryophyta</taxon>
        <taxon>Tracheophyta</taxon>
        <taxon>Polypodiopsida</taxon>
        <taxon>Polypodiidae</taxon>
        <taxon>Polypodiales</taxon>
        <taxon>Pteridineae</taxon>
        <taxon>Pteridaceae</taxon>
        <taxon>Parkerioideae</taxon>
        <taxon>Ceratopteris</taxon>
    </lineage>
</organism>
<gene>
    <name evidence="1" type="ORF">KP509_06G035300</name>
</gene>
<keyword evidence="2" id="KW-1185">Reference proteome</keyword>
<accession>A0A8T2UFG8</accession>